<comment type="similarity">
    <text evidence="2">Belongs to the AzlC family.</text>
</comment>
<keyword evidence="7 9" id="KW-0472">Membrane</keyword>
<name>A0A7W8HKH0_9BURK</name>
<comment type="subcellular location">
    <subcellularLocation>
        <location evidence="1">Cell membrane</location>
        <topology evidence="1">Multi-pass membrane protein</topology>
    </subcellularLocation>
</comment>
<protein>
    <submittedName>
        <fullName evidence="10">Putative branched-subunit amino acid permease</fullName>
    </submittedName>
</protein>
<gene>
    <name evidence="10" type="ORF">HNQ70_003648</name>
</gene>
<evidence type="ECO:0000256" key="7">
    <source>
        <dbReference type="ARBA" id="ARBA00023136"/>
    </source>
</evidence>
<evidence type="ECO:0000256" key="1">
    <source>
        <dbReference type="ARBA" id="ARBA00004651"/>
    </source>
</evidence>
<dbReference type="EMBL" id="JACHGB010000007">
    <property type="protein sequence ID" value="MBB5273618.1"/>
    <property type="molecule type" value="Genomic_DNA"/>
</dbReference>
<evidence type="ECO:0000313" key="11">
    <source>
        <dbReference type="Proteomes" id="UP000532440"/>
    </source>
</evidence>
<feature type="transmembrane region" description="Helical" evidence="9">
    <location>
        <begin position="54"/>
        <end position="78"/>
    </location>
</feature>
<organism evidence="10 11">
    <name type="scientific">Quisquiliibacterium transsilvanicum</name>
    <dbReference type="NCBI Taxonomy" id="1549638"/>
    <lineage>
        <taxon>Bacteria</taxon>
        <taxon>Pseudomonadati</taxon>
        <taxon>Pseudomonadota</taxon>
        <taxon>Betaproteobacteria</taxon>
        <taxon>Burkholderiales</taxon>
        <taxon>Burkholderiaceae</taxon>
        <taxon>Quisquiliibacterium</taxon>
    </lineage>
</organism>
<evidence type="ECO:0000313" key="10">
    <source>
        <dbReference type="EMBL" id="MBB5273618.1"/>
    </source>
</evidence>
<keyword evidence="11" id="KW-1185">Reference proteome</keyword>
<dbReference type="GO" id="GO:1903785">
    <property type="term" value="P:L-valine transmembrane transport"/>
    <property type="evidence" value="ECO:0007669"/>
    <property type="project" value="TreeGrafter"/>
</dbReference>
<evidence type="ECO:0000256" key="9">
    <source>
        <dbReference type="SAM" id="Phobius"/>
    </source>
</evidence>
<dbReference type="Proteomes" id="UP000532440">
    <property type="component" value="Unassembled WGS sequence"/>
</dbReference>
<feature type="compositionally biased region" description="Basic and acidic residues" evidence="8">
    <location>
        <begin position="230"/>
        <end position="244"/>
    </location>
</feature>
<reference evidence="10 11" key="1">
    <citation type="submission" date="2020-08" db="EMBL/GenBank/DDBJ databases">
        <title>Genomic Encyclopedia of Type Strains, Phase IV (KMG-IV): sequencing the most valuable type-strain genomes for metagenomic binning, comparative biology and taxonomic classification.</title>
        <authorList>
            <person name="Goeker M."/>
        </authorList>
    </citation>
    <scope>NUCLEOTIDE SEQUENCE [LARGE SCALE GENOMIC DNA]</scope>
    <source>
        <strain evidence="10 11">DSM 29781</strain>
    </source>
</reference>
<dbReference type="PANTHER" id="PTHR34979:SF1">
    <property type="entry name" value="INNER MEMBRANE PROTEIN YGAZ"/>
    <property type="match status" value="1"/>
</dbReference>
<dbReference type="PANTHER" id="PTHR34979">
    <property type="entry name" value="INNER MEMBRANE PROTEIN YGAZ"/>
    <property type="match status" value="1"/>
</dbReference>
<evidence type="ECO:0000256" key="3">
    <source>
        <dbReference type="ARBA" id="ARBA00022448"/>
    </source>
</evidence>
<proteinExistence type="inferred from homology"/>
<keyword evidence="3" id="KW-0813">Transport</keyword>
<dbReference type="Pfam" id="PF03591">
    <property type="entry name" value="AzlC"/>
    <property type="match status" value="1"/>
</dbReference>
<sequence length="244" mass="25201">MDFLSSPAVRIGLSISVATGLYGISFGALSAAAGLDLWQTMALSLLMFTGGSQFAFIGVMAGGGTGAAAFGAATLLGVRNAVYGMQLNRMLAPRGWRRLLAAQLSIDESAATAAGQTDPAEQRRGFWTAGAGVFLLWNLCTLAGALLGDSLGDPKRWGLDGAAVAAFLGLLWPRLRGREPAAIAVACALAALVAVPWAPPGIPILVAALVAALWGWLGHGPADEGLEPDVDPRDYEPERTESSR</sequence>
<feature type="transmembrane region" description="Helical" evidence="9">
    <location>
        <begin position="126"/>
        <end position="148"/>
    </location>
</feature>
<dbReference type="InterPro" id="IPR011606">
    <property type="entry name" value="Brnchd-chn_aa_trnsp_permease"/>
</dbReference>
<evidence type="ECO:0000256" key="2">
    <source>
        <dbReference type="ARBA" id="ARBA00010735"/>
    </source>
</evidence>
<feature type="transmembrane region" description="Helical" evidence="9">
    <location>
        <begin position="154"/>
        <end position="172"/>
    </location>
</feature>
<feature type="transmembrane region" description="Helical" evidence="9">
    <location>
        <begin position="184"/>
        <end position="217"/>
    </location>
</feature>
<dbReference type="GO" id="GO:0005886">
    <property type="term" value="C:plasma membrane"/>
    <property type="evidence" value="ECO:0007669"/>
    <property type="project" value="UniProtKB-SubCell"/>
</dbReference>
<comment type="caution">
    <text evidence="10">The sequence shown here is derived from an EMBL/GenBank/DDBJ whole genome shotgun (WGS) entry which is preliminary data.</text>
</comment>
<keyword evidence="5 9" id="KW-0812">Transmembrane</keyword>
<evidence type="ECO:0000256" key="4">
    <source>
        <dbReference type="ARBA" id="ARBA00022475"/>
    </source>
</evidence>
<evidence type="ECO:0000256" key="5">
    <source>
        <dbReference type="ARBA" id="ARBA00022692"/>
    </source>
</evidence>
<dbReference type="AlphaFoldDB" id="A0A7W8HKH0"/>
<accession>A0A7W8HKH0</accession>
<keyword evidence="6 9" id="KW-1133">Transmembrane helix</keyword>
<evidence type="ECO:0000256" key="6">
    <source>
        <dbReference type="ARBA" id="ARBA00022989"/>
    </source>
</evidence>
<feature type="region of interest" description="Disordered" evidence="8">
    <location>
        <begin position="225"/>
        <end position="244"/>
    </location>
</feature>
<dbReference type="RefSeq" id="WP_183970410.1">
    <property type="nucleotide sequence ID" value="NZ_BAABEW010000020.1"/>
</dbReference>
<keyword evidence="4" id="KW-1003">Cell membrane</keyword>
<evidence type="ECO:0000256" key="8">
    <source>
        <dbReference type="SAM" id="MobiDB-lite"/>
    </source>
</evidence>
<feature type="transmembrane region" description="Helical" evidence="9">
    <location>
        <begin position="12"/>
        <end position="34"/>
    </location>
</feature>